<dbReference type="EMBL" id="DWWU01000036">
    <property type="protein sequence ID" value="HJC15875.1"/>
    <property type="molecule type" value="Genomic_DNA"/>
</dbReference>
<keyword evidence="4 6" id="KW-0501">Molybdenum cofactor biosynthesis</keyword>
<evidence type="ECO:0000256" key="3">
    <source>
        <dbReference type="ARBA" id="ARBA00012575"/>
    </source>
</evidence>
<comment type="similarity">
    <text evidence="6">Belongs to the MoaC family.</text>
</comment>
<name>A0A9D2NB93_9FIRM</name>
<dbReference type="CDD" id="cd01420">
    <property type="entry name" value="MoaC_PE"/>
    <property type="match status" value="1"/>
</dbReference>
<evidence type="ECO:0000256" key="6">
    <source>
        <dbReference type="HAMAP-Rule" id="MF_01224"/>
    </source>
</evidence>
<organism evidence="9 10">
    <name type="scientific">Candidatus Fusicatenibacter intestinigallinarum</name>
    <dbReference type="NCBI Taxonomy" id="2838598"/>
    <lineage>
        <taxon>Bacteria</taxon>
        <taxon>Bacillati</taxon>
        <taxon>Bacillota</taxon>
        <taxon>Clostridia</taxon>
        <taxon>Lachnospirales</taxon>
        <taxon>Lachnospiraceae</taxon>
        <taxon>Fusicatenibacter</taxon>
    </lineage>
</organism>
<evidence type="ECO:0000256" key="2">
    <source>
        <dbReference type="ARBA" id="ARBA00005046"/>
    </source>
</evidence>
<feature type="domain" description="Molybdopterin cofactor biosynthesis C (MoaC)" evidence="8">
    <location>
        <begin position="15"/>
        <end position="150"/>
    </location>
</feature>
<evidence type="ECO:0000256" key="5">
    <source>
        <dbReference type="ARBA" id="ARBA00023239"/>
    </source>
</evidence>
<reference evidence="9" key="2">
    <citation type="submission" date="2021-04" db="EMBL/GenBank/DDBJ databases">
        <authorList>
            <person name="Gilroy R."/>
        </authorList>
    </citation>
    <scope>NUCLEOTIDE SEQUENCE</scope>
    <source>
        <strain evidence="9">CHK185-5351</strain>
    </source>
</reference>
<dbReference type="InterPro" id="IPR002820">
    <property type="entry name" value="Mopterin_CF_biosynth-C_dom"/>
</dbReference>
<accession>A0A9D2NB93</accession>
<evidence type="ECO:0000256" key="1">
    <source>
        <dbReference type="ARBA" id="ARBA00001637"/>
    </source>
</evidence>
<dbReference type="GO" id="GO:0006777">
    <property type="term" value="P:Mo-molybdopterin cofactor biosynthetic process"/>
    <property type="evidence" value="ECO:0007669"/>
    <property type="project" value="UniProtKB-UniRule"/>
</dbReference>
<gene>
    <name evidence="6 9" type="primary">moaC</name>
    <name evidence="9" type="ORF">H9705_08655</name>
</gene>
<dbReference type="AlphaFoldDB" id="A0A9D2NB93"/>
<reference evidence="9" key="1">
    <citation type="journal article" date="2021" name="PeerJ">
        <title>Extensive microbial diversity within the chicken gut microbiome revealed by metagenomics and culture.</title>
        <authorList>
            <person name="Gilroy R."/>
            <person name="Ravi A."/>
            <person name="Getino M."/>
            <person name="Pursley I."/>
            <person name="Horton D.L."/>
            <person name="Alikhan N.F."/>
            <person name="Baker D."/>
            <person name="Gharbi K."/>
            <person name="Hall N."/>
            <person name="Watson M."/>
            <person name="Adriaenssens E.M."/>
            <person name="Foster-Nyarko E."/>
            <person name="Jarju S."/>
            <person name="Secka A."/>
            <person name="Antonio M."/>
            <person name="Oren A."/>
            <person name="Chaudhuri R.R."/>
            <person name="La Ragione R."/>
            <person name="Hildebrand F."/>
            <person name="Pallen M.J."/>
        </authorList>
    </citation>
    <scope>NUCLEOTIDE SEQUENCE</scope>
    <source>
        <strain evidence="9">CHK185-5351</strain>
    </source>
</reference>
<evidence type="ECO:0000256" key="4">
    <source>
        <dbReference type="ARBA" id="ARBA00023150"/>
    </source>
</evidence>
<dbReference type="GO" id="GO:0061799">
    <property type="term" value="F:cyclic pyranopterin monophosphate synthase activity"/>
    <property type="evidence" value="ECO:0007669"/>
    <property type="project" value="UniProtKB-UniRule"/>
</dbReference>
<sequence length="181" mass="19640">MGEFTHFDSSGSAVMVDVSDKEITERTAVAKGRIRVSEEVFRKIREGTMKKGDVLGIARTAGIMAAKRTFELIPLCHLLALTRCTIDFAYLEETLEIEACCTVKTVGKTGVEIEALTGVEIALLTIYDMCKALDRSMEMNGIRLCYKNGGKSGEYRAAGESPEKQKDPEGSPDGYAGGGDE</sequence>
<feature type="binding site" evidence="6">
    <location>
        <begin position="113"/>
        <end position="114"/>
    </location>
    <ligand>
        <name>substrate</name>
    </ligand>
</feature>
<dbReference type="PANTHER" id="PTHR22960">
    <property type="entry name" value="MOLYBDOPTERIN COFACTOR SYNTHESIS PROTEIN A"/>
    <property type="match status" value="1"/>
</dbReference>
<dbReference type="InterPro" id="IPR023045">
    <property type="entry name" value="MoaC"/>
</dbReference>
<comment type="pathway">
    <text evidence="2 6">Cofactor biosynthesis; molybdopterin biosynthesis.</text>
</comment>
<proteinExistence type="inferred from homology"/>
<feature type="active site" evidence="6">
    <location>
        <position position="128"/>
    </location>
</feature>
<evidence type="ECO:0000256" key="7">
    <source>
        <dbReference type="SAM" id="MobiDB-lite"/>
    </source>
</evidence>
<comment type="subunit">
    <text evidence="6">Homohexamer; trimer of dimers.</text>
</comment>
<dbReference type="NCBIfam" id="TIGR00581">
    <property type="entry name" value="moaC"/>
    <property type="match status" value="1"/>
</dbReference>
<dbReference type="Pfam" id="PF01967">
    <property type="entry name" value="MoaC"/>
    <property type="match status" value="1"/>
</dbReference>
<comment type="function">
    <text evidence="6">Catalyzes the conversion of (8S)-3',8-cyclo-7,8-dihydroguanosine 5'-triphosphate to cyclic pyranopterin monophosphate (cPMP).</text>
</comment>
<evidence type="ECO:0000259" key="8">
    <source>
        <dbReference type="Pfam" id="PF01967"/>
    </source>
</evidence>
<evidence type="ECO:0000313" key="10">
    <source>
        <dbReference type="Proteomes" id="UP000823849"/>
    </source>
</evidence>
<evidence type="ECO:0000313" key="9">
    <source>
        <dbReference type="EMBL" id="HJC15875.1"/>
    </source>
</evidence>
<keyword evidence="5 6" id="KW-0456">Lyase</keyword>
<dbReference type="InterPro" id="IPR050105">
    <property type="entry name" value="MoCo_biosynth_MoaA/MoaC"/>
</dbReference>
<dbReference type="InterPro" id="IPR036522">
    <property type="entry name" value="MoaC_sf"/>
</dbReference>
<dbReference type="Proteomes" id="UP000823849">
    <property type="component" value="Unassembled WGS sequence"/>
</dbReference>
<comment type="catalytic activity">
    <reaction evidence="1 6">
        <text>(8S)-3',8-cyclo-7,8-dihydroguanosine 5'-triphosphate = cyclic pyranopterin phosphate + diphosphate</text>
        <dbReference type="Rhea" id="RHEA:49580"/>
        <dbReference type="ChEBI" id="CHEBI:33019"/>
        <dbReference type="ChEBI" id="CHEBI:59648"/>
        <dbReference type="ChEBI" id="CHEBI:131766"/>
        <dbReference type="EC" id="4.6.1.17"/>
    </reaction>
</comment>
<dbReference type="NCBIfam" id="NF006870">
    <property type="entry name" value="PRK09364.1"/>
    <property type="match status" value="1"/>
</dbReference>
<dbReference type="EC" id="4.6.1.17" evidence="3 6"/>
<dbReference type="SUPFAM" id="SSF55040">
    <property type="entry name" value="Molybdenum cofactor biosynthesis protein C, MoaC"/>
    <property type="match status" value="1"/>
</dbReference>
<protein>
    <recommendedName>
        <fullName evidence="3 6">Cyclic pyranopterin monophosphate synthase</fullName>
        <ecNumber evidence="3 6">4.6.1.17</ecNumber>
    </recommendedName>
    <alternativeName>
        <fullName evidence="6">Molybdenum cofactor biosynthesis protein C</fullName>
    </alternativeName>
</protein>
<dbReference type="HAMAP" id="MF_01224_B">
    <property type="entry name" value="MoaC_B"/>
    <property type="match status" value="1"/>
</dbReference>
<comment type="caution">
    <text evidence="9">The sequence shown here is derived from an EMBL/GenBank/DDBJ whole genome shotgun (WGS) entry which is preliminary data.</text>
</comment>
<dbReference type="Gene3D" id="3.30.70.640">
    <property type="entry name" value="Molybdopterin cofactor biosynthesis C (MoaC) domain"/>
    <property type="match status" value="1"/>
</dbReference>
<feature type="binding site" evidence="6">
    <location>
        <begin position="75"/>
        <end position="77"/>
    </location>
    <ligand>
        <name>substrate</name>
    </ligand>
</feature>
<feature type="region of interest" description="Disordered" evidence="7">
    <location>
        <begin position="155"/>
        <end position="181"/>
    </location>
</feature>
<dbReference type="InterPro" id="IPR047594">
    <property type="entry name" value="MoaC_bact/euk"/>
</dbReference>